<reference evidence="3 4" key="1">
    <citation type="journal article" date="2017" name="Syst. Appl. Microbiol.">
        <title>Soybeans inoculated with root zone soils of Canadian native legumes harbour diverse and novel Bradyrhizobium spp. that possess agricultural potential.</title>
        <authorList>
            <person name="Bromfield E.S.P."/>
            <person name="Cloutier S."/>
            <person name="Tambong J.T."/>
            <person name="Tran Thi T.V."/>
        </authorList>
    </citation>
    <scope>NUCLEOTIDE SEQUENCE [LARGE SCALE GENOMIC DNA]</scope>
    <source>
        <strain evidence="3 4">323S2</strain>
    </source>
</reference>
<dbReference type="EMBL" id="CP088280">
    <property type="protein sequence ID" value="UGX98723.1"/>
    <property type="molecule type" value="Genomic_DNA"/>
</dbReference>
<name>A0A7Z0TW89_9BRAD</name>
<feature type="compositionally biased region" description="Basic and acidic residues" evidence="1">
    <location>
        <begin position="63"/>
        <end position="87"/>
    </location>
</feature>
<evidence type="ECO:0000313" key="3">
    <source>
        <dbReference type="EMBL" id="UGX98723.1"/>
    </source>
</evidence>
<reference evidence="2" key="2">
    <citation type="submission" date="2020-06" db="EMBL/GenBank/DDBJ databases">
        <title>Whole Genome Sequence of Bradyrhizobium sp. Strain 323S2.</title>
        <authorList>
            <person name="Bromfield E.S.P."/>
        </authorList>
    </citation>
    <scope>NUCLEOTIDE SEQUENCE [LARGE SCALE GENOMIC DNA]</scope>
    <source>
        <strain evidence="2">323S2</strain>
    </source>
</reference>
<feature type="region of interest" description="Disordered" evidence="1">
    <location>
        <begin position="52"/>
        <end position="87"/>
    </location>
</feature>
<dbReference type="AlphaFoldDB" id="A0A7Z0TW89"/>
<organism evidence="2">
    <name type="scientific">Bradyrhizobium barranii subsp. barranii</name>
    <dbReference type="NCBI Taxonomy" id="2823807"/>
    <lineage>
        <taxon>Bacteria</taxon>
        <taxon>Pseudomonadati</taxon>
        <taxon>Pseudomonadota</taxon>
        <taxon>Alphaproteobacteria</taxon>
        <taxon>Hyphomicrobiales</taxon>
        <taxon>Nitrobacteraceae</taxon>
        <taxon>Bradyrhizobium</taxon>
        <taxon>Bradyrhizobium barranii</taxon>
    </lineage>
</organism>
<reference evidence="3 4" key="3">
    <citation type="journal article" date="2022" name="Int. J. Syst. Evol. Microbiol.">
        <title>Strains of Bradyrhizobium barranii sp. nov. associated with legumes native to Canada are symbionts of soybeans and belong to different subspecies (subsp. barranii subsp. nov. and subsp. apii subsp. nov.) and symbiovars (sv. glycinearum and sv. septentrionale).</title>
        <authorList>
            <person name="Bromfield E.S.P."/>
            <person name="Cloutier S."/>
            <person name="Wasai-Hara S."/>
            <person name="Minamisawa K."/>
        </authorList>
    </citation>
    <scope>NUCLEOTIDE SEQUENCE [LARGE SCALE GENOMIC DNA]</scope>
    <source>
        <strain evidence="3 4">323S2</strain>
    </source>
</reference>
<dbReference type="Proteomes" id="UP000564836">
    <property type="component" value="Chromosome"/>
</dbReference>
<protein>
    <submittedName>
        <fullName evidence="2">Uncharacterized protein</fullName>
    </submittedName>
</protein>
<accession>A0A7Z0TW89</accession>
<dbReference type="EMBL" id="JACBFH010000001">
    <property type="protein sequence ID" value="NYY94430.1"/>
    <property type="molecule type" value="Genomic_DNA"/>
</dbReference>
<proteinExistence type="predicted"/>
<sequence length="87" mass="9227">MKKATVTYTAPKGEAKTLDIGGTTLVTGKPDTVVCEDALMARLEKAGGMLKVEGVSDYTPPKEVSKGDEPKEGPKTEAKDEHGKAHR</sequence>
<evidence type="ECO:0000256" key="1">
    <source>
        <dbReference type="SAM" id="MobiDB-lite"/>
    </source>
</evidence>
<evidence type="ECO:0000313" key="2">
    <source>
        <dbReference type="EMBL" id="NYY94430.1"/>
    </source>
</evidence>
<gene>
    <name evidence="3" type="ORF">G6321_00027860</name>
    <name evidence="2" type="ORF">G6321_40375</name>
</gene>
<evidence type="ECO:0000313" key="4">
    <source>
        <dbReference type="Proteomes" id="UP000564836"/>
    </source>
</evidence>
<dbReference type="RefSeq" id="WP_028152241.1">
    <property type="nucleotide sequence ID" value="NZ_CP088280.1"/>
</dbReference>